<feature type="compositionally biased region" description="Polar residues" evidence="1">
    <location>
        <begin position="702"/>
        <end position="726"/>
    </location>
</feature>
<feature type="transmembrane region" description="Helical" evidence="2">
    <location>
        <begin position="276"/>
        <end position="297"/>
    </location>
</feature>
<feature type="region of interest" description="Disordered" evidence="1">
    <location>
        <begin position="695"/>
        <end position="728"/>
    </location>
</feature>
<sequence length="759" mass="85969">MVTQNGNIRRNPSITIPPSLLANQWSHRHGQEEYQQRTDFVTSPSEYTSEDPTPFQYGQGNKGARKGPPEEQIALQPQPHSKIPPMPSGGYPTSDNLAFGGYVQYPPYTQAQPQPGLYTIYDHPSSGDISEETYGDLGARAVFPPGPPDAPYDRQEDDVALLRNSRRAPQKKKSLVTSQVQSVQSAVQGAAGAVSRAVRRSSTWKARREALRDMHGYAKIRKEDLERHTFVQFLFQVAFYLVLGSVIYFVFVGIPLWNGATYYMYQLLSRVLVLKYGFTIFVGIAFIYAFLPLLIFFEKYPKRALPLDDPWVKQTALIIPCYKSAGLIENTIRAAIRIFPTRNIFVIANGNSPEPLDNTADIVAPYGVNHVWSPVGSKIVAQFVGTYAAEEFKYVLLIDDDCALPPNFPVVSDRIKGKVKCLGYTIKSIGPDSSRGTLCQQAQDLEYKLSGLQRAMAGKMGSCTFAHGAIALWDRQFLIQTFHEHPGFSVSEDWFFGHVARKLGSRITMCTSVFVETETPSAVFFSSGGSRGGFGEMTIWKQRFFRWNFFFVNGIFYDLGYILFSWELGFWEIGAKLFVWQEIYETLLYIFAPFVLPMSFMINPVFTAIMMGGTTVMYLINAIIFNEIHLRLKKERVTWACIIYYIWYKFVLTFVNILSCYWSIFKYAQYFAIRHPKVIEDEKALAVVLNLDQPVEEPSEPPQDTTTPPSNAQPGTRPNNPPNAQYPSRGMSIRAELAYVPAPYRPNYETYWNNAGREV</sequence>
<dbReference type="EMBL" id="JARVKM010000030">
    <property type="protein sequence ID" value="KAK9776015.1"/>
    <property type="molecule type" value="Genomic_DNA"/>
</dbReference>
<feature type="transmembrane region" description="Helical" evidence="2">
    <location>
        <begin position="605"/>
        <end position="625"/>
    </location>
</feature>
<gene>
    <name evidence="3" type="ORF">SCAR479_07235</name>
</gene>
<evidence type="ECO:0000313" key="3">
    <source>
        <dbReference type="EMBL" id="KAK9776015.1"/>
    </source>
</evidence>
<comment type="caution">
    <text evidence="3">The sequence shown here is derived from an EMBL/GenBank/DDBJ whole genome shotgun (WGS) entry which is preliminary data.</text>
</comment>
<keyword evidence="2" id="KW-0812">Transmembrane</keyword>
<keyword evidence="2" id="KW-1133">Transmembrane helix</keyword>
<dbReference type="Gene3D" id="3.90.550.10">
    <property type="entry name" value="Spore Coat Polysaccharide Biosynthesis Protein SpsA, Chain A"/>
    <property type="match status" value="1"/>
</dbReference>
<keyword evidence="2" id="KW-0472">Membrane</keyword>
<name>A0ABR2XQP7_9PEZI</name>
<dbReference type="Pfam" id="PF13641">
    <property type="entry name" value="Glyco_tranf_2_3"/>
    <property type="match status" value="1"/>
</dbReference>
<keyword evidence="4" id="KW-1185">Reference proteome</keyword>
<feature type="region of interest" description="Disordered" evidence="1">
    <location>
        <begin position="26"/>
        <end position="80"/>
    </location>
</feature>
<evidence type="ECO:0000256" key="2">
    <source>
        <dbReference type="SAM" id="Phobius"/>
    </source>
</evidence>
<dbReference type="InterPro" id="IPR029044">
    <property type="entry name" value="Nucleotide-diphossugar_trans"/>
</dbReference>
<dbReference type="Proteomes" id="UP001465668">
    <property type="component" value="Unassembled WGS sequence"/>
</dbReference>
<reference evidence="3 4" key="1">
    <citation type="submission" date="2024-02" db="EMBL/GenBank/DDBJ databases">
        <title>First draft genome assembly of two strains of Seiridium cardinale.</title>
        <authorList>
            <person name="Emiliani G."/>
            <person name="Scali E."/>
        </authorList>
    </citation>
    <scope>NUCLEOTIDE SEQUENCE [LARGE SCALE GENOMIC DNA]</scope>
    <source>
        <strain evidence="3 4">BM-138-000479</strain>
    </source>
</reference>
<evidence type="ECO:0000256" key="1">
    <source>
        <dbReference type="SAM" id="MobiDB-lite"/>
    </source>
</evidence>
<accession>A0ABR2XQP7</accession>
<feature type="compositionally biased region" description="Polar residues" evidence="1">
    <location>
        <begin position="37"/>
        <end position="59"/>
    </location>
</feature>
<evidence type="ECO:0000313" key="4">
    <source>
        <dbReference type="Proteomes" id="UP001465668"/>
    </source>
</evidence>
<feature type="transmembrane region" description="Helical" evidence="2">
    <location>
        <begin position="230"/>
        <end position="256"/>
    </location>
</feature>
<proteinExistence type="predicted"/>
<dbReference type="SUPFAM" id="SSF53448">
    <property type="entry name" value="Nucleotide-diphospho-sugar transferases"/>
    <property type="match status" value="1"/>
</dbReference>
<feature type="transmembrane region" description="Helical" evidence="2">
    <location>
        <begin position="547"/>
        <end position="566"/>
    </location>
</feature>
<protein>
    <submittedName>
        <fullName evidence="3">Glycosyltransferase family 2 protein</fullName>
    </submittedName>
</protein>
<organism evidence="3 4">
    <name type="scientific">Seiridium cardinale</name>
    <dbReference type="NCBI Taxonomy" id="138064"/>
    <lineage>
        <taxon>Eukaryota</taxon>
        <taxon>Fungi</taxon>
        <taxon>Dikarya</taxon>
        <taxon>Ascomycota</taxon>
        <taxon>Pezizomycotina</taxon>
        <taxon>Sordariomycetes</taxon>
        <taxon>Xylariomycetidae</taxon>
        <taxon>Amphisphaeriales</taxon>
        <taxon>Sporocadaceae</taxon>
        <taxon>Seiridium</taxon>
    </lineage>
</organism>
<feature type="transmembrane region" description="Helical" evidence="2">
    <location>
        <begin position="645"/>
        <end position="665"/>
    </location>
</feature>